<organism evidence="1 2">
    <name type="scientific">Rhododendron molle</name>
    <name type="common">Chinese azalea</name>
    <name type="synonym">Azalea mollis</name>
    <dbReference type="NCBI Taxonomy" id="49168"/>
    <lineage>
        <taxon>Eukaryota</taxon>
        <taxon>Viridiplantae</taxon>
        <taxon>Streptophyta</taxon>
        <taxon>Embryophyta</taxon>
        <taxon>Tracheophyta</taxon>
        <taxon>Spermatophyta</taxon>
        <taxon>Magnoliopsida</taxon>
        <taxon>eudicotyledons</taxon>
        <taxon>Gunneridae</taxon>
        <taxon>Pentapetalae</taxon>
        <taxon>asterids</taxon>
        <taxon>Ericales</taxon>
        <taxon>Ericaceae</taxon>
        <taxon>Ericoideae</taxon>
        <taxon>Rhodoreae</taxon>
        <taxon>Rhododendron</taxon>
    </lineage>
</organism>
<reference evidence="1" key="1">
    <citation type="submission" date="2022-02" db="EMBL/GenBank/DDBJ databases">
        <title>Plant Genome Project.</title>
        <authorList>
            <person name="Zhang R.-G."/>
        </authorList>
    </citation>
    <scope>NUCLEOTIDE SEQUENCE</scope>
    <source>
        <strain evidence="1">AT1</strain>
    </source>
</reference>
<proteinExistence type="predicted"/>
<accession>A0ACC0NBK9</accession>
<evidence type="ECO:0000313" key="1">
    <source>
        <dbReference type="EMBL" id="KAI8550713.1"/>
    </source>
</evidence>
<comment type="caution">
    <text evidence="1">The sequence shown here is derived from an EMBL/GenBank/DDBJ whole genome shotgun (WGS) entry which is preliminary data.</text>
</comment>
<name>A0ACC0NBK9_RHOML</name>
<dbReference type="EMBL" id="CM046393">
    <property type="protein sequence ID" value="KAI8550713.1"/>
    <property type="molecule type" value="Genomic_DNA"/>
</dbReference>
<gene>
    <name evidence="1" type="ORF">RHMOL_Rhmol06G0128900</name>
</gene>
<sequence>MGLNPDGLLCVHHAMAEAGSRAKPKCVHNKRKMISLRTYLRRIERVGRAAEDVAHGEEEVELLVADLQQVLGVELDRKCAGEVLHPLDDIEAAVLAEDLEVEAAAGESYKIRALRREIFMQPPR</sequence>
<protein>
    <submittedName>
        <fullName evidence="1">Uncharacterized protein</fullName>
    </submittedName>
</protein>
<keyword evidence="2" id="KW-1185">Reference proteome</keyword>
<evidence type="ECO:0000313" key="2">
    <source>
        <dbReference type="Proteomes" id="UP001062846"/>
    </source>
</evidence>
<dbReference type="Proteomes" id="UP001062846">
    <property type="component" value="Chromosome 6"/>
</dbReference>